<feature type="domain" description="Methyltransferase FkbM" evidence="1">
    <location>
        <begin position="27"/>
        <end position="192"/>
    </location>
</feature>
<keyword evidence="3" id="KW-1185">Reference proteome</keyword>
<dbReference type="AlphaFoldDB" id="A0A7X6GZI2"/>
<dbReference type="GO" id="GO:0032259">
    <property type="term" value="P:methylation"/>
    <property type="evidence" value="ECO:0007669"/>
    <property type="project" value="UniProtKB-KW"/>
</dbReference>
<dbReference type="EMBL" id="JAAZQQ010000003">
    <property type="protein sequence ID" value="NKX45276.1"/>
    <property type="molecule type" value="Genomic_DNA"/>
</dbReference>
<dbReference type="RefSeq" id="WP_168623653.1">
    <property type="nucleotide sequence ID" value="NZ_JAAZQQ010000003.1"/>
</dbReference>
<evidence type="ECO:0000313" key="2">
    <source>
        <dbReference type="EMBL" id="NKX45276.1"/>
    </source>
</evidence>
<accession>A0A7X6GZI2</accession>
<dbReference type="Proteomes" id="UP000526408">
    <property type="component" value="Unassembled WGS sequence"/>
</dbReference>
<dbReference type="Pfam" id="PF05050">
    <property type="entry name" value="Methyltransf_21"/>
    <property type="match status" value="1"/>
</dbReference>
<keyword evidence="2" id="KW-0489">Methyltransferase</keyword>
<reference evidence="2 3" key="1">
    <citation type="submission" date="2020-04" db="EMBL/GenBank/DDBJ databases">
        <authorList>
            <person name="Yoon J."/>
        </authorList>
    </citation>
    <scope>NUCLEOTIDE SEQUENCE [LARGE SCALE GENOMIC DNA]</scope>
    <source>
        <strain evidence="2 3">KMU-115</strain>
    </source>
</reference>
<dbReference type="NCBIfam" id="TIGR01444">
    <property type="entry name" value="fkbM_fam"/>
    <property type="match status" value="1"/>
</dbReference>
<dbReference type="InterPro" id="IPR053188">
    <property type="entry name" value="FkbM_Methyltransferase"/>
</dbReference>
<evidence type="ECO:0000259" key="1">
    <source>
        <dbReference type="Pfam" id="PF05050"/>
    </source>
</evidence>
<organism evidence="2 3">
    <name type="scientific">Roseicyclus persicicus</name>
    <dbReference type="NCBI Taxonomy" id="2650661"/>
    <lineage>
        <taxon>Bacteria</taxon>
        <taxon>Pseudomonadati</taxon>
        <taxon>Pseudomonadota</taxon>
        <taxon>Alphaproteobacteria</taxon>
        <taxon>Rhodobacterales</taxon>
        <taxon>Roseobacteraceae</taxon>
        <taxon>Roseicyclus</taxon>
    </lineage>
</organism>
<dbReference type="PANTHER" id="PTHR36973:SF4">
    <property type="entry name" value="NODULATION PROTEIN"/>
    <property type="match status" value="1"/>
</dbReference>
<dbReference type="Gene3D" id="3.40.50.150">
    <property type="entry name" value="Vaccinia Virus protein VP39"/>
    <property type="match status" value="1"/>
</dbReference>
<dbReference type="PANTHER" id="PTHR36973">
    <property type="entry name" value="SLL1456 PROTEIN-RELATED"/>
    <property type="match status" value="1"/>
</dbReference>
<gene>
    <name evidence="2" type="ORF">HCU73_11820</name>
</gene>
<dbReference type="GO" id="GO:0008171">
    <property type="term" value="F:O-methyltransferase activity"/>
    <property type="evidence" value="ECO:0007669"/>
    <property type="project" value="TreeGrafter"/>
</dbReference>
<comment type="caution">
    <text evidence="2">The sequence shown here is derived from an EMBL/GenBank/DDBJ whole genome shotgun (WGS) entry which is preliminary data.</text>
</comment>
<evidence type="ECO:0000313" key="3">
    <source>
        <dbReference type="Proteomes" id="UP000526408"/>
    </source>
</evidence>
<protein>
    <submittedName>
        <fullName evidence="2">FkbM family methyltransferase</fullName>
    </submittedName>
</protein>
<dbReference type="InterPro" id="IPR029063">
    <property type="entry name" value="SAM-dependent_MTases_sf"/>
</dbReference>
<proteinExistence type="predicted"/>
<dbReference type="InterPro" id="IPR006342">
    <property type="entry name" value="FkbM_mtfrase"/>
</dbReference>
<dbReference type="SUPFAM" id="SSF53335">
    <property type="entry name" value="S-adenosyl-L-methionine-dependent methyltransferases"/>
    <property type="match status" value="1"/>
</dbReference>
<keyword evidence="2" id="KW-0808">Transferase</keyword>
<sequence length="299" mass="32490">MGVGFDAERARFLYRLLAPARLTRVVDVGANPLSAPPYAALLKAGLCEVWGFEPHPEAYAKLSASAGPHEHYLPVAVGSGAEVEFRICASSGMSSSLEPNRATFDALGRFHDIAEVVGRTTMATCRLDDLAELPDFELLKIDIQGGETAVFEGAQRRLTRALAVITEAAAIPIYVDQPLIDAQILALRPMGFFLHKFKSINSFSLRGPMAERMHRRKFRSQMVDGDVVFLRGLLELGKLSTEELKHMALLADAVFDSQDVTVACLAQLVERSGLPREGVDAYLDRLPHVTEAAGTEGAA</sequence>
<name>A0A7X6GZI2_9RHOB</name>